<dbReference type="Pfam" id="PF00046">
    <property type="entry name" value="Homeodomain"/>
    <property type="match status" value="2"/>
</dbReference>
<dbReference type="SMART" id="SM00389">
    <property type="entry name" value="HOX"/>
    <property type="match status" value="3"/>
</dbReference>
<dbReference type="GO" id="GO:0005634">
    <property type="term" value="C:nucleus"/>
    <property type="evidence" value="ECO:0007669"/>
    <property type="project" value="UniProtKB-SubCell"/>
</dbReference>
<evidence type="ECO:0000256" key="2">
    <source>
        <dbReference type="ARBA" id="ARBA00023125"/>
    </source>
</evidence>
<dbReference type="InterPro" id="IPR051306">
    <property type="entry name" value="Homeobox_regulator"/>
</dbReference>
<dbReference type="PANTHER" id="PTHR46123">
    <property type="entry name" value="MIX-TYPE HOMEOBOX GENE 1-RELATED"/>
    <property type="match status" value="1"/>
</dbReference>
<evidence type="ECO:0000256" key="1">
    <source>
        <dbReference type="ARBA" id="ARBA00004123"/>
    </source>
</evidence>
<dbReference type="AlphaFoldDB" id="A0A835ZYA1"/>
<keyword evidence="3 5" id="KW-0371">Homeobox</keyword>
<dbReference type="Gene3D" id="1.10.10.60">
    <property type="entry name" value="Homeodomain-like"/>
    <property type="match status" value="3"/>
</dbReference>
<dbReference type="Proteomes" id="UP000664991">
    <property type="component" value="Unassembled WGS sequence"/>
</dbReference>
<dbReference type="GO" id="GO:0000981">
    <property type="term" value="F:DNA-binding transcription factor activity, RNA polymerase II-specific"/>
    <property type="evidence" value="ECO:0007669"/>
    <property type="project" value="TreeGrafter"/>
</dbReference>
<evidence type="ECO:0000313" key="9">
    <source>
        <dbReference type="Proteomes" id="UP000664991"/>
    </source>
</evidence>
<evidence type="ECO:0000256" key="6">
    <source>
        <dbReference type="SAM" id="MobiDB-lite"/>
    </source>
</evidence>
<dbReference type="EMBL" id="JAEMGP010000018">
    <property type="protein sequence ID" value="KAG5197917.1"/>
    <property type="molecule type" value="Genomic_DNA"/>
</dbReference>
<keyword evidence="4 5" id="KW-0539">Nucleus</keyword>
<dbReference type="SUPFAM" id="SSF46689">
    <property type="entry name" value="Homeodomain-like"/>
    <property type="match status" value="3"/>
</dbReference>
<reference evidence="8 9" key="1">
    <citation type="submission" date="2020-12" db="EMBL/GenBank/DDBJ databases">
        <title>De novo assembly of Tibetan sheep genome.</title>
        <authorList>
            <person name="Li X."/>
        </authorList>
    </citation>
    <scope>NUCLEOTIDE SEQUENCE [LARGE SCALE GENOMIC DNA]</scope>
    <source>
        <tissue evidence="8">Heart</tissue>
    </source>
</reference>
<comment type="caution">
    <text evidence="8">The sequence shown here is derived from an EMBL/GenBank/DDBJ whole genome shotgun (WGS) entry which is preliminary data.</text>
</comment>
<evidence type="ECO:0000256" key="4">
    <source>
        <dbReference type="ARBA" id="ARBA00023242"/>
    </source>
</evidence>
<accession>A0A835ZYA1</accession>
<name>A0A835ZYA1_SHEEP</name>
<protein>
    <recommendedName>
        <fullName evidence="7">Homeobox domain-containing protein</fullName>
    </recommendedName>
</protein>
<feature type="domain" description="Homeobox" evidence="7">
    <location>
        <begin position="22"/>
        <end position="75"/>
    </location>
</feature>
<proteinExistence type="predicted"/>
<organism evidence="8 9">
    <name type="scientific">Ovis aries</name>
    <name type="common">Sheep</name>
    <dbReference type="NCBI Taxonomy" id="9940"/>
    <lineage>
        <taxon>Eukaryota</taxon>
        <taxon>Metazoa</taxon>
        <taxon>Chordata</taxon>
        <taxon>Craniata</taxon>
        <taxon>Vertebrata</taxon>
        <taxon>Euteleostomi</taxon>
        <taxon>Mammalia</taxon>
        <taxon>Eutheria</taxon>
        <taxon>Laurasiatheria</taxon>
        <taxon>Artiodactyla</taxon>
        <taxon>Ruminantia</taxon>
        <taxon>Pecora</taxon>
        <taxon>Bovidae</taxon>
        <taxon>Caprinae</taxon>
        <taxon>Ovis</taxon>
    </lineage>
</organism>
<feature type="domain" description="Homeobox" evidence="7">
    <location>
        <begin position="120"/>
        <end position="176"/>
    </location>
</feature>
<sequence>MCGPCPPRHSLLAATGPGATGSQSRRLILKQSQKDALQVFIQQNPYPGIATREWLTQELGIAESRVQETWPERPGERGQSSLLLKQGSLLKPSRGIASWGLPPGKNWLVRWEYEYLQSRPCRHRVSKEEAYSEASQKDALQALFQQNPYPGIVTRERLAQELGTAKSRVQIGGNMWWDSVVVFGPVSTRSLRRRLILKLSQKDALQALFQQNPYPGIATRERLAQELALPKVEFRELAGNSALFITQCDCFTRVRKINVLLALVSRKMKMSNVELTTVYITEGVSFLKETDSLPLLVGKTYESTGLSNLVNDRMVRCGPGVSLHSSETIGNMLSGTW</sequence>
<dbReference type="GO" id="GO:0000977">
    <property type="term" value="F:RNA polymerase II transcription regulatory region sequence-specific DNA binding"/>
    <property type="evidence" value="ECO:0007669"/>
    <property type="project" value="TreeGrafter"/>
</dbReference>
<keyword evidence="2 5" id="KW-0238">DNA-binding</keyword>
<comment type="subcellular location">
    <subcellularLocation>
        <location evidence="1 5">Nucleus</location>
    </subcellularLocation>
</comment>
<dbReference type="InterPro" id="IPR001356">
    <property type="entry name" value="HD"/>
</dbReference>
<dbReference type="CDD" id="cd00086">
    <property type="entry name" value="homeodomain"/>
    <property type="match status" value="3"/>
</dbReference>
<feature type="domain" description="Homeobox" evidence="7">
    <location>
        <begin position="190"/>
        <end position="275"/>
    </location>
</feature>
<evidence type="ECO:0000313" key="8">
    <source>
        <dbReference type="EMBL" id="KAG5197917.1"/>
    </source>
</evidence>
<evidence type="ECO:0000259" key="7">
    <source>
        <dbReference type="SMART" id="SM00389"/>
    </source>
</evidence>
<evidence type="ECO:0000256" key="5">
    <source>
        <dbReference type="RuleBase" id="RU000682"/>
    </source>
</evidence>
<dbReference type="PANTHER" id="PTHR46123:SF4">
    <property type="entry name" value="MIX-TYPE HOMEOBOX GENE 1-RELATED"/>
    <property type="match status" value="1"/>
</dbReference>
<evidence type="ECO:0000256" key="3">
    <source>
        <dbReference type="ARBA" id="ARBA00023155"/>
    </source>
</evidence>
<dbReference type="InterPro" id="IPR009057">
    <property type="entry name" value="Homeodomain-like_sf"/>
</dbReference>
<feature type="region of interest" description="Disordered" evidence="6">
    <location>
        <begin position="1"/>
        <end position="21"/>
    </location>
</feature>
<gene>
    <name evidence="8" type="ORF">JEQ12_007607</name>
</gene>